<dbReference type="PIRSF" id="PIRSF036427">
    <property type="entry name" value="Precrrn-2_mtase"/>
    <property type="match status" value="1"/>
</dbReference>
<dbReference type="Gene3D" id="3.30.950.10">
    <property type="entry name" value="Methyltransferase, Cobalt-precorrin-4 Transmethylase, Domain 2"/>
    <property type="match status" value="1"/>
</dbReference>
<evidence type="ECO:0000256" key="3">
    <source>
        <dbReference type="ARBA" id="ARBA00022573"/>
    </source>
</evidence>
<dbReference type="AlphaFoldDB" id="A0A5K7Z6Y4"/>
<evidence type="ECO:0000313" key="10">
    <source>
        <dbReference type="Proteomes" id="UP000427769"/>
    </source>
</evidence>
<dbReference type="Gene3D" id="3.40.1010.10">
    <property type="entry name" value="Cobalt-precorrin-4 Transmethylase, Domain 1"/>
    <property type="match status" value="1"/>
</dbReference>
<evidence type="ECO:0000313" key="9">
    <source>
        <dbReference type="EMBL" id="BBO75979.1"/>
    </source>
</evidence>
<proteinExistence type="inferred from homology"/>
<reference evidence="9 10" key="1">
    <citation type="submission" date="2019-11" db="EMBL/GenBank/DDBJ databases">
        <title>Comparative genomics of hydrocarbon-degrading Desulfosarcina strains.</title>
        <authorList>
            <person name="Watanabe M."/>
            <person name="Kojima H."/>
            <person name="Fukui M."/>
        </authorList>
    </citation>
    <scope>NUCLEOTIDE SEQUENCE [LARGE SCALE GENOMIC DNA]</scope>
    <source>
        <strain evidence="9 10">PP31</strain>
    </source>
</reference>
<evidence type="ECO:0000256" key="4">
    <source>
        <dbReference type="ARBA" id="ARBA00022603"/>
    </source>
</evidence>
<organism evidence="9 10">
    <name type="scientific">Desulfosarcina widdelii</name>
    <dbReference type="NCBI Taxonomy" id="947919"/>
    <lineage>
        <taxon>Bacteria</taxon>
        <taxon>Pseudomonadati</taxon>
        <taxon>Thermodesulfobacteriota</taxon>
        <taxon>Desulfobacteria</taxon>
        <taxon>Desulfobacterales</taxon>
        <taxon>Desulfosarcinaceae</taxon>
        <taxon>Desulfosarcina</taxon>
    </lineage>
</organism>
<evidence type="ECO:0000256" key="5">
    <source>
        <dbReference type="ARBA" id="ARBA00022679"/>
    </source>
</evidence>
<gene>
    <name evidence="9" type="primary">cobI</name>
    <name evidence="9" type="ORF">DSCW_33960</name>
</gene>
<evidence type="ECO:0000259" key="8">
    <source>
        <dbReference type="Pfam" id="PF00590"/>
    </source>
</evidence>
<dbReference type="KEGG" id="dwd:DSCW_33960"/>
<comment type="pathway">
    <text evidence="1">Cofactor biosynthesis; adenosylcobalamin biosynthesis.</text>
</comment>
<keyword evidence="4 9" id="KW-0489">Methyltransferase</keyword>
<name>A0A5K7Z6Y4_9BACT</name>
<keyword evidence="3" id="KW-0169">Cobalamin biosynthesis</keyword>
<protein>
    <submittedName>
        <fullName evidence="9">Precorrin-2 C(20)-methyltransferase</fullName>
    </submittedName>
</protein>
<dbReference type="InterPro" id="IPR014776">
    <property type="entry name" value="4pyrrole_Mease_sub2"/>
</dbReference>
<dbReference type="GO" id="GO:0030788">
    <property type="term" value="F:precorrin-2 C20-methyltransferase activity"/>
    <property type="evidence" value="ECO:0007669"/>
    <property type="project" value="InterPro"/>
</dbReference>
<dbReference type="EMBL" id="AP021875">
    <property type="protein sequence ID" value="BBO75979.1"/>
    <property type="molecule type" value="Genomic_DNA"/>
</dbReference>
<keyword evidence="6" id="KW-0949">S-adenosyl-L-methionine</keyword>
<dbReference type="UniPathway" id="UPA00148"/>
<keyword evidence="10" id="KW-1185">Reference proteome</keyword>
<dbReference type="Proteomes" id="UP000427769">
    <property type="component" value="Chromosome"/>
</dbReference>
<comment type="similarity">
    <text evidence="2 7">Belongs to the precorrin methyltransferase family.</text>
</comment>
<dbReference type="InterPro" id="IPR012382">
    <property type="entry name" value="CobI/CbiL"/>
</dbReference>
<dbReference type="SUPFAM" id="SSF53790">
    <property type="entry name" value="Tetrapyrrole methylase"/>
    <property type="match status" value="1"/>
</dbReference>
<evidence type="ECO:0000256" key="6">
    <source>
        <dbReference type="ARBA" id="ARBA00022691"/>
    </source>
</evidence>
<dbReference type="InterPro" id="IPR006364">
    <property type="entry name" value="CobI/CbiL/CobIJ_dom"/>
</dbReference>
<dbReference type="OrthoDB" id="9804789at2"/>
<dbReference type="PANTHER" id="PTHR43467:SF2">
    <property type="entry name" value="COBALT-PRECORRIN-2 C(20)-METHYLTRANSFERASE"/>
    <property type="match status" value="1"/>
</dbReference>
<dbReference type="InterPro" id="IPR035996">
    <property type="entry name" value="4pyrrol_Methylase_sf"/>
</dbReference>
<dbReference type="GO" id="GO:0009236">
    <property type="term" value="P:cobalamin biosynthetic process"/>
    <property type="evidence" value="ECO:0007669"/>
    <property type="project" value="UniProtKB-UniRule"/>
</dbReference>
<evidence type="ECO:0000256" key="7">
    <source>
        <dbReference type="PIRNR" id="PIRNR036427"/>
    </source>
</evidence>
<dbReference type="GO" id="GO:0032259">
    <property type="term" value="P:methylation"/>
    <property type="evidence" value="ECO:0007669"/>
    <property type="project" value="UniProtKB-KW"/>
</dbReference>
<feature type="domain" description="Tetrapyrrole methylase" evidence="8">
    <location>
        <begin position="6"/>
        <end position="215"/>
    </location>
</feature>
<dbReference type="NCBIfam" id="TIGR01467">
    <property type="entry name" value="cobI_cbiL"/>
    <property type="match status" value="1"/>
</dbReference>
<dbReference type="InterPro" id="IPR014777">
    <property type="entry name" value="4pyrrole_Mease_sub1"/>
</dbReference>
<evidence type="ECO:0000256" key="1">
    <source>
        <dbReference type="ARBA" id="ARBA00004953"/>
    </source>
</evidence>
<sequence>MTTTGTLFGIGVGPGDPELIPLKAIRVLEKMEVVFTASSTKNDYSLAVDIARAYIPENAAIVDLRFPMSKDRSVMEKAWEENAGRVAAVLEAGRSAAFLTVGDPLTYSTYGYVLRHLRIGWPHLAVTTIPGITAYQAAAAATNQSLVEGEEALLILSGVNGGERFQSLAQKPDNVVFMKAYRNVDGICRALEEADRLDTSVAVANCSRKDETIYRDLKTLREERPNYWTLIISRQKRHASTEG</sequence>
<dbReference type="RefSeq" id="WP_155304846.1">
    <property type="nucleotide sequence ID" value="NZ_AP021875.1"/>
</dbReference>
<dbReference type="Pfam" id="PF00590">
    <property type="entry name" value="TP_methylase"/>
    <property type="match status" value="1"/>
</dbReference>
<dbReference type="CDD" id="cd11645">
    <property type="entry name" value="Precorrin_2_C20_MT"/>
    <property type="match status" value="1"/>
</dbReference>
<accession>A0A5K7Z6Y4</accession>
<keyword evidence="5 9" id="KW-0808">Transferase</keyword>
<dbReference type="PANTHER" id="PTHR43467">
    <property type="entry name" value="COBALT-PRECORRIN-2 C(20)-METHYLTRANSFERASE"/>
    <property type="match status" value="1"/>
</dbReference>
<dbReference type="InterPro" id="IPR000878">
    <property type="entry name" value="4pyrrol_Mease"/>
</dbReference>
<evidence type="ECO:0000256" key="2">
    <source>
        <dbReference type="ARBA" id="ARBA00005879"/>
    </source>
</evidence>